<feature type="compositionally biased region" description="Acidic residues" evidence="1">
    <location>
        <begin position="1"/>
        <end position="13"/>
    </location>
</feature>
<comment type="caution">
    <text evidence="2">The sequence shown here is derived from an EMBL/GenBank/DDBJ whole genome shotgun (WGS) entry which is preliminary data.</text>
</comment>
<sequence length="388" mass="45147">MPKFDEDEWDDFDESPKKKEEKLPTYVEEVVYEDGSDEKKGNINVAFIGYEHSGKSILYTLSGYWNQKWWTTSTAKQGGHIRIDKYPKCKQIIKEGILPEIELVQVIDLDCSYASLSKIGIFGKLARPLYKNKIIKSVGIPIPQRQAALINNRIKEISLQNFDITKQKIDNEISKAVEDNPETTALALDSMTSLDELLNNKFRVLYEVALAPQDRGKKKGKDYYGSSLDGIKQSYWKIRNGWWVSTLRTKRQYKGWQFDTYKVEPKHPVWLKKERETAEDEGKDVNKVKDYKIEWAPKTKFDLDIILWLENNGKKGENADYWAKIKNRFEGSSIMDDEFHRQVRYTPRKVCAFYDLMEQLAPSILGEVEKPDGTYEDDDIFGESVIFK</sequence>
<evidence type="ECO:0000313" key="2">
    <source>
        <dbReference type="EMBL" id="KKN22679.1"/>
    </source>
</evidence>
<feature type="region of interest" description="Disordered" evidence="1">
    <location>
        <begin position="1"/>
        <end position="21"/>
    </location>
</feature>
<protein>
    <submittedName>
        <fullName evidence="2">Uncharacterized protein</fullName>
    </submittedName>
</protein>
<reference evidence="2" key="1">
    <citation type="journal article" date="2015" name="Nature">
        <title>Complex archaea that bridge the gap between prokaryotes and eukaryotes.</title>
        <authorList>
            <person name="Spang A."/>
            <person name="Saw J.H."/>
            <person name="Jorgensen S.L."/>
            <person name="Zaremba-Niedzwiedzka K."/>
            <person name="Martijn J."/>
            <person name="Lind A.E."/>
            <person name="van Eijk R."/>
            <person name="Schleper C."/>
            <person name="Guy L."/>
            <person name="Ettema T.J."/>
        </authorList>
    </citation>
    <scope>NUCLEOTIDE SEQUENCE</scope>
</reference>
<dbReference type="AlphaFoldDB" id="A0A0F9NXR6"/>
<gene>
    <name evidence="2" type="ORF">LCGC14_0912620</name>
</gene>
<organism evidence="2">
    <name type="scientific">marine sediment metagenome</name>
    <dbReference type="NCBI Taxonomy" id="412755"/>
    <lineage>
        <taxon>unclassified sequences</taxon>
        <taxon>metagenomes</taxon>
        <taxon>ecological metagenomes</taxon>
    </lineage>
</organism>
<proteinExistence type="predicted"/>
<name>A0A0F9NXR6_9ZZZZ</name>
<evidence type="ECO:0000256" key="1">
    <source>
        <dbReference type="SAM" id="MobiDB-lite"/>
    </source>
</evidence>
<accession>A0A0F9NXR6</accession>
<dbReference type="EMBL" id="LAZR01003038">
    <property type="protein sequence ID" value="KKN22679.1"/>
    <property type="molecule type" value="Genomic_DNA"/>
</dbReference>